<reference evidence="4 5" key="1">
    <citation type="submission" date="2019-12" db="EMBL/GenBank/DDBJ databases">
        <title>Genomic-based taxomic classification of the family Erythrobacteraceae.</title>
        <authorList>
            <person name="Xu L."/>
        </authorList>
    </citation>
    <scope>NUCLEOTIDE SEQUENCE [LARGE SCALE GENOMIC DNA]</scope>
    <source>
        <strain evidence="4 5">JCM 16339</strain>
    </source>
</reference>
<evidence type="ECO:0000313" key="4">
    <source>
        <dbReference type="EMBL" id="MXO89129.1"/>
    </source>
</evidence>
<evidence type="ECO:0000256" key="1">
    <source>
        <dbReference type="ARBA" id="ARBA00022801"/>
    </source>
</evidence>
<feature type="domain" description="BD-FAE-like" evidence="3">
    <location>
        <begin position="85"/>
        <end position="189"/>
    </location>
</feature>
<organism evidence="4 5">
    <name type="scientific">Alteraurantiacibacter aestuarii</name>
    <dbReference type="NCBI Taxonomy" id="650004"/>
    <lineage>
        <taxon>Bacteria</taxon>
        <taxon>Pseudomonadati</taxon>
        <taxon>Pseudomonadota</taxon>
        <taxon>Alphaproteobacteria</taxon>
        <taxon>Sphingomonadales</taxon>
        <taxon>Erythrobacteraceae</taxon>
        <taxon>Alteraurantiacibacter</taxon>
    </lineage>
</organism>
<dbReference type="Pfam" id="PF20434">
    <property type="entry name" value="BD-FAE"/>
    <property type="match status" value="1"/>
</dbReference>
<proteinExistence type="predicted"/>
<evidence type="ECO:0000259" key="3">
    <source>
        <dbReference type="Pfam" id="PF20434"/>
    </source>
</evidence>
<dbReference type="InterPro" id="IPR050300">
    <property type="entry name" value="GDXG_lipolytic_enzyme"/>
</dbReference>
<evidence type="ECO:0000313" key="5">
    <source>
        <dbReference type="Proteomes" id="UP000435243"/>
    </source>
</evidence>
<dbReference type="InterPro" id="IPR029058">
    <property type="entry name" value="AB_hydrolase_fold"/>
</dbReference>
<dbReference type="InterPro" id="IPR049492">
    <property type="entry name" value="BD-FAE-like_dom"/>
</dbReference>
<dbReference type="RefSeq" id="WP_160591938.1">
    <property type="nucleotide sequence ID" value="NZ_BAAAFP010000001.1"/>
</dbReference>
<dbReference type="PANTHER" id="PTHR48081">
    <property type="entry name" value="AB HYDROLASE SUPERFAMILY PROTEIN C4A8.06C"/>
    <property type="match status" value="1"/>
</dbReference>
<feature type="chain" id="PRO_5032428947" evidence="2">
    <location>
        <begin position="20"/>
        <end position="319"/>
    </location>
</feature>
<keyword evidence="5" id="KW-1185">Reference proteome</keyword>
<keyword evidence="1 4" id="KW-0378">Hydrolase</keyword>
<dbReference type="AlphaFoldDB" id="A0A844ZU94"/>
<comment type="caution">
    <text evidence="4">The sequence shown here is derived from an EMBL/GenBank/DDBJ whole genome shotgun (WGS) entry which is preliminary data.</text>
</comment>
<sequence>MRMILVAAAAMALMSCGEAAEQPAADEQVSYPGVPEEQAAQIRAAGQVIDPASFDIFAPLVPAPPYDDVSIAENVAYGSDPAQILDVYTLNAAAEGERRPVLLYVHGGGFVGGSKVGAYYPQSATAWAARNGMVGVNIDYRLAPAAAFPAARNDLAAAIQWVRDNIAQYGGDPDNIVLWGHSAGADHVADYVQHTDLQGAEAASVKGALLLSPAYAAEMAAEPHAYYGTDASLQTMGPVIDRLGASTIPLMLGYAEYDPDMFHTFAEAAQQRLCAVDSDTNCPMVLMLKDHNHMTEGASIGSVDESLSGPFLAWMRGLS</sequence>
<dbReference type="Gene3D" id="3.40.50.1820">
    <property type="entry name" value="alpha/beta hydrolase"/>
    <property type="match status" value="1"/>
</dbReference>
<protein>
    <submittedName>
        <fullName evidence="4">Alpha/beta hydrolase fold domain-containing protein</fullName>
    </submittedName>
</protein>
<dbReference type="Proteomes" id="UP000435243">
    <property type="component" value="Unassembled WGS sequence"/>
</dbReference>
<gene>
    <name evidence="4" type="ORF">GRI32_10290</name>
</gene>
<dbReference type="OrthoDB" id="9771666at2"/>
<accession>A0A844ZU94</accession>
<dbReference type="SUPFAM" id="SSF53474">
    <property type="entry name" value="alpha/beta-Hydrolases"/>
    <property type="match status" value="1"/>
</dbReference>
<feature type="signal peptide" evidence="2">
    <location>
        <begin position="1"/>
        <end position="19"/>
    </location>
</feature>
<dbReference type="GO" id="GO:0016787">
    <property type="term" value="F:hydrolase activity"/>
    <property type="evidence" value="ECO:0007669"/>
    <property type="project" value="UniProtKB-KW"/>
</dbReference>
<keyword evidence="2" id="KW-0732">Signal</keyword>
<name>A0A844ZU94_9SPHN</name>
<dbReference type="PROSITE" id="PS51257">
    <property type="entry name" value="PROKAR_LIPOPROTEIN"/>
    <property type="match status" value="1"/>
</dbReference>
<dbReference type="EMBL" id="WTYY01000005">
    <property type="protein sequence ID" value="MXO89129.1"/>
    <property type="molecule type" value="Genomic_DNA"/>
</dbReference>
<evidence type="ECO:0000256" key="2">
    <source>
        <dbReference type="SAM" id="SignalP"/>
    </source>
</evidence>